<name>A0AAV5T0M3_9BILA</name>
<feature type="region of interest" description="Disordered" evidence="1">
    <location>
        <begin position="76"/>
        <end position="142"/>
    </location>
</feature>
<evidence type="ECO:0000256" key="2">
    <source>
        <dbReference type="SAM" id="SignalP"/>
    </source>
</evidence>
<feature type="chain" id="PRO_5043585373" evidence="2">
    <location>
        <begin position="21"/>
        <end position="165"/>
    </location>
</feature>
<feature type="non-terminal residue" evidence="3">
    <location>
        <position position="165"/>
    </location>
</feature>
<keyword evidence="2" id="KW-0732">Signal</keyword>
<evidence type="ECO:0000313" key="4">
    <source>
        <dbReference type="Proteomes" id="UP001432027"/>
    </source>
</evidence>
<accession>A0AAV5T0M3</accession>
<reference evidence="3" key="1">
    <citation type="submission" date="2023-10" db="EMBL/GenBank/DDBJ databases">
        <title>Genome assembly of Pristionchus species.</title>
        <authorList>
            <person name="Yoshida K."/>
            <person name="Sommer R.J."/>
        </authorList>
    </citation>
    <scope>NUCLEOTIDE SEQUENCE</scope>
    <source>
        <strain evidence="3">RS0144</strain>
    </source>
</reference>
<evidence type="ECO:0000256" key="1">
    <source>
        <dbReference type="SAM" id="MobiDB-lite"/>
    </source>
</evidence>
<feature type="compositionally biased region" description="Low complexity" evidence="1">
    <location>
        <begin position="121"/>
        <end position="134"/>
    </location>
</feature>
<feature type="signal peptide" evidence="2">
    <location>
        <begin position="1"/>
        <end position="20"/>
    </location>
</feature>
<organism evidence="3 4">
    <name type="scientific">Pristionchus entomophagus</name>
    <dbReference type="NCBI Taxonomy" id="358040"/>
    <lineage>
        <taxon>Eukaryota</taxon>
        <taxon>Metazoa</taxon>
        <taxon>Ecdysozoa</taxon>
        <taxon>Nematoda</taxon>
        <taxon>Chromadorea</taxon>
        <taxon>Rhabditida</taxon>
        <taxon>Rhabditina</taxon>
        <taxon>Diplogasteromorpha</taxon>
        <taxon>Diplogasteroidea</taxon>
        <taxon>Neodiplogasteridae</taxon>
        <taxon>Pristionchus</taxon>
    </lineage>
</organism>
<gene>
    <name evidence="3" type="ORF">PENTCL1PPCAC_11316</name>
</gene>
<feature type="compositionally biased region" description="Low complexity" evidence="1">
    <location>
        <begin position="89"/>
        <end position="105"/>
    </location>
</feature>
<dbReference type="Proteomes" id="UP001432027">
    <property type="component" value="Unassembled WGS sequence"/>
</dbReference>
<dbReference type="EMBL" id="BTSX01000003">
    <property type="protein sequence ID" value="GMS89141.1"/>
    <property type="molecule type" value="Genomic_DNA"/>
</dbReference>
<proteinExistence type="predicted"/>
<sequence length="165" mass="17986">MSCLLWSTLLLLSTASIAGGQDFSSLWNSITNGGSSVGNSAVDIAKSTWDLVRNGGSTVGTGASNLTQSVGNFVRGNGFQTNANRDQQRSSQSNQYSGDGYYGDSPYKYNGYDYGTQRPSYDQNQNYNRNGYNQEDPTNRETMGILPINTMDINMLLTSPIEEDD</sequence>
<comment type="caution">
    <text evidence="3">The sequence shown here is derived from an EMBL/GenBank/DDBJ whole genome shotgun (WGS) entry which is preliminary data.</text>
</comment>
<evidence type="ECO:0000313" key="3">
    <source>
        <dbReference type="EMBL" id="GMS89141.1"/>
    </source>
</evidence>
<protein>
    <submittedName>
        <fullName evidence="3">Uncharacterized protein</fullName>
    </submittedName>
</protein>
<keyword evidence="4" id="KW-1185">Reference proteome</keyword>
<dbReference type="AlphaFoldDB" id="A0AAV5T0M3"/>